<accession>A0A9W7TKJ3</accession>
<protein>
    <submittedName>
        <fullName evidence="2">Uncharacterized protein</fullName>
    </submittedName>
</protein>
<evidence type="ECO:0000313" key="3">
    <source>
        <dbReference type="Proteomes" id="UP001059041"/>
    </source>
</evidence>
<keyword evidence="3" id="KW-1185">Reference proteome</keyword>
<sequence>ETPGSAHAGSTECADRDEGVLDRLEMLAFDRRYTDLHLQIQTAEEHLEGCPLRHRRRELCSNPAPGFDFYFIWLCQPLSVFIGPHLQVHRRRGSEGSRLHNGHKSTKHADGPGVMLRYLISKPAASA</sequence>
<evidence type="ECO:0000313" key="2">
    <source>
        <dbReference type="EMBL" id="KAI7797664.1"/>
    </source>
</evidence>
<gene>
    <name evidence="2" type="ORF">IRJ41_019548</name>
</gene>
<evidence type="ECO:0000256" key="1">
    <source>
        <dbReference type="SAM" id="MobiDB-lite"/>
    </source>
</evidence>
<dbReference type="EMBL" id="JAFHDT010000017">
    <property type="protein sequence ID" value="KAI7797664.1"/>
    <property type="molecule type" value="Genomic_DNA"/>
</dbReference>
<name>A0A9W7TKJ3_TRIRA</name>
<feature type="non-terminal residue" evidence="2">
    <location>
        <position position="127"/>
    </location>
</feature>
<dbReference type="AlphaFoldDB" id="A0A9W7TKJ3"/>
<comment type="caution">
    <text evidence="2">The sequence shown here is derived from an EMBL/GenBank/DDBJ whole genome shotgun (WGS) entry which is preliminary data.</text>
</comment>
<reference evidence="2" key="1">
    <citation type="submission" date="2021-02" db="EMBL/GenBank/DDBJ databases">
        <title>Comparative genomics reveals that relaxation of natural selection precedes convergent phenotypic evolution of cavefish.</title>
        <authorList>
            <person name="Peng Z."/>
        </authorList>
    </citation>
    <scope>NUCLEOTIDE SEQUENCE</scope>
    <source>
        <tissue evidence="2">Muscle</tissue>
    </source>
</reference>
<proteinExistence type="predicted"/>
<dbReference type="Proteomes" id="UP001059041">
    <property type="component" value="Linkage Group LG17"/>
</dbReference>
<feature type="region of interest" description="Disordered" evidence="1">
    <location>
        <begin position="92"/>
        <end position="111"/>
    </location>
</feature>
<organism evidence="2 3">
    <name type="scientific">Triplophysa rosa</name>
    <name type="common">Cave loach</name>
    <dbReference type="NCBI Taxonomy" id="992332"/>
    <lineage>
        <taxon>Eukaryota</taxon>
        <taxon>Metazoa</taxon>
        <taxon>Chordata</taxon>
        <taxon>Craniata</taxon>
        <taxon>Vertebrata</taxon>
        <taxon>Euteleostomi</taxon>
        <taxon>Actinopterygii</taxon>
        <taxon>Neopterygii</taxon>
        <taxon>Teleostei</taxon>
        <taxon>Ostariophysi</taxon>
        <taxon>Cypriniformes</taxon>
        <taxon>Nemacheilidae</taxon>
        <taxon>Triplophysa</taxon>
    </lineage>
</organism>